<protein>
    <submittedName>
        <fullName evidence="2">Uncharacterized protein</fullName>
    </submittedName>
</protein>
<sequence>MPSRRVWDSLQAVARMVGWLTSIAALVVMAYVINKWPRSGGAVAAAMVGTGVAILNDSWEMVSILDRSGGFIRLSHTRVLMHDLFSLALTVGGIVLVLFSESGPAYTNQGVRRRELHGIYDKKHMLRASLYLQGGVVAWRFIFSVAGCLNTSQSSRRSRTAAQERRERRIVAALA</sequence>
<dbReference type="AlphaFoldDB" id="A0AA39GL39"/>
<accession>A0AA39GL39</accession>
<feature type="transmembrane region" description="Helical" evidence="1">
    <location>
        <begin position="12"/>
        <end position="33"/>
    </location>
</feature>
<gene>
    <name evidence="2" type="ORF">NLU13_2496</name>
</gene>
<dbReference type="EMBL" id="JAPDFR010000002">
    <property type="protein sequence ID" value="KAK0388919.1"/>
    <property type="molecule type" value="Genomic_DNA"/>
</dbReference>
<evidence type="ECO:0000313" key="2">
    <source>
        <dbReference type="EMBL" id="KAK0388919.1"/>
    </source>
</evidence>
<keyword evidence="1" id="KW-1133">Transmembrane helix</keyword>
<feature type="transmembrane region" description="Helical" evidence="1">
    <location>
        <begin position="80"/>
        <end position="99"/>
    </location>
</feature>
<reference evidence="2" key="1">
    <citation type="submission" date="2022-10" db="EMBL/GenBank/DDBJ databases">
        <title>Determination and structural analysis of whole genome sequence of Sarocladium strictum F4-1.</title>
        <authorList>
            <person name="Hu L."/>
            <person name="Jiang Y."/>
        </authorList>
    </citation>
    <scope>NUCLEOTIDE SEQUENCE</scope>
    <source>
        <strain evidence="2">F4-1</strain>
    </source>
</reference>
<organism evidence="2 3">
    <name type="scientific">Sarocladium strictum</name>
    <name type="common">Black bundle disease fungus</name>
    <name type="synonym">Acremonium strictum</name>
    <dbReference type="NCBI Taxonomy" id="5046"/>
    <lineage>
        <taxon>Eukaryota</taxon>
        <taxon>Fungi</taxon>
        <taxon>Dikarya</taxon>
        <taxon>Ascomycota</taxon>
        <taxon>Pezizomycotina</taxon>
        <taxon>Sordariomycetes</taxon>
        <taxon>Hypocreomycetidae</taxon>
        <taxon>Hypocreales</taxon>
        <taxon>Sarocladiaceae</taxon>
        <taxon>Sarocladium</taxon>
    </lineage>
</organism>
<proteinExistence type="predicted"/>
<evidence type="ECO:0000313" key="3">
    <source>
        <dbReference type="Proteomes" id="UP001175261"/>
    </source>
</evidence>
<comment type="caution">
    <text evidence="2">The sequence shown here is derived from an EMBL/GenBank/DDBJ whole genome shotgun (WGS) entry which is preliminary data.</text>
</comment>
<feature type="transmembrane region" description="Helical" evidence="1">
    <location>
        <begin position="39"/>
        <end position="59"/>
    </location>
</feature>
<name>A0AA39GL39_SARSR</name>
<feature type="transmembrane region" description="Helical" evidence="1">
    <location>
        <begin position="130"/>
        <end position="149"/>
    </location>
</feature>
<keyword evidence="1" id="KW-0812">Transmembrane</keyword>
<evidence type="ECO:0000256" key="1">
    <source>
        <dbReference type="SAM" id="Phobius"/>
    </source>
</evidence>
<dbReference type="Proteomes" id="UP001175261">
    <property type="component" value="Unassembled WGS sequence"/>
</dbReference>
<keyword evidence="3" id="KW-1185">Reference proteome</keyword>
<keyword evidence="1" id="KW-0472">Membrane</keyword>